<keyword evidence="2" id="KW-1185">Reference proteome</keyword>
<accession>A0A0C3K564</accession>
<reference evidence="1 2" key="1">
    <citation type="submission" date="2014-04" db="EMBL/GenBank/DDBJ databases">
        <authorList>
            <consortium name="DOE Joint Genome Institute"/>
            <person name="Kuo A."/>
            <person name="Kohler A."/>
            <person name="Costa M.D."/>
            <person name="Nagy L.G."/>
            <person name="Floudas D."/>
            <person name="Copeland A."/>
            <person name="Barry K.W."/>
            <person name="Cichocki N."/>
            <person name="Veneault-Fourrey C."/>
            <person name="LaButti K."/>
            <person name="Lindquist E.A."/>
            <person name="Lipzen A."/>
            <person name="Lundell T."/>
            <person name="Morin E."/>
            <person name="Murat C."/>
            <person name="Sun H."/>
            <person name="Tunlid A."/>
            <person name="Henrissat B."/>
            <person name="Grigoriev I.V."/>
            <person name="Hibbett D.S."/>
            <person name="Martin F."/>
            <person name="Nordberg H.P."/>
            <person name="Cantor M.N."/>
            <person name="Hua S.X."/>
        </authorList>
    </citation>
    <scope>NUCLEOTIDE SEQUENCE [LARGE SCALE GENOMIC DNA]</scope>
    <source>
        <strain evidence="1 2">Marx 270</strain>
    </source>
</reference>
<dbReference type="HOGENOM" id="CLU_1806992_0_0_1"/>
<dbReference type="Proteomes" id="UP000054217">
    <property type="component" value="Unassembled WGS sequence"/>
</dbReference>
<proteinExistence type="predicted"/>
<name>A0A0C3K564_PISTI</name>
<organism evidence="1 2">
    <name type="scientific">Pisolithus tinctorius Marx 270</name>
    <dbReference type="NCBI Taxonomy" id="870435"/>
    <lineage>
        <taxon>Eukaryota</taxon>
        <taxon>Fungi</taxon>
        <taxon>Dikarya</taxon>
        <taxon>Basidiomycota</taxon>
        <taxon>Agaricomycotina</taxon>
        <taxon>Agaricomycetes</taxon>
        <taxon>Agaricomycetidae</taxon>
        <taxon>Boletales</taxon>
        <taxon>Sclerodermatineae</taxon>
        <taxon>Pisolithaceae</taxon>
        <taxon>Pisolithus</taxon>
    </lineage>
</organism>
<sequence length="143" mass="15497">MATFICDQGWVLERNSFLFPLLQTVVLVTVSPYEFMDAIVTPRLKHFDFTHVCGSIIGPFGSKFSHVPYLTLQAEANGVSFAMDDLSGVHMLCEALSGVHHASLHVGDIDPLFTAASPSDNLGPQTPADSWESLEQLSLVSCG</sequence>
<dbReference type="EMBL" id="KN831969">
    <property type="protein sequence ID" value="KIO04722.1"/>
    <property type="molecule type" value="Genomic_DNA"/>
</dbReference>
<gene>
    <name evidence="1" type="ORF">M404DRAFT_25838</name>
</gene>
<dbReference type="AlphaFoldDB" id="A0A0C3K564"/>
<dbReference type="InParanoid" id="A0A0C3K564"/>
<protein>
    <submittedName>
        <fullName evidence="1">Uncharacterized protein</fullName>
    </submittedName>
</protein>
<reference evidence="2" key="2">
    <citation type="submission" date="2015-01" db="EMBL/GenBank/DDBJ databases">
        <title>Evolutionary Origins and Diversification of the Mycorrhizal Mutualists.</title>
        <authorList>
            <consortium name="DOE Joint Genome Institute"/>
            <consortium name="Mycorrhizal Genomics Consortium"/>
            <person name="Kohler A."/>
            <person name="Kuo A."/>
            <person name="Nagy L.G."/>
            <person name="Floudas D."/>
            <person name="Copeland A."/>
            <person name="Barry K.W."/>
            <person name="Cichocki N."/>
            <person name="Veneault-Fourrey C."/>
            <person name="LaButti K."/>
            <person name="Lindquist E.A."/>
            <person name="Lipzen A."/>
            <person name="Lundell T."/>
            <person name="Morin E."/>
            <person name="Murat C."/>
            <person name="Riley R."/>
            <person name="Ohm R."/>
            <person name="Sun H."/>
            <person name="Tunlid A."/>
            <person name="Henrissat B."/>
            <person name="Grigoriev I.V."/>
            <person name="Hibbett D.S."/>
            <person name="Martin F."/>
        </authorList>
    </citation>
    <scope>NUCLEOTIDE SEQUENCE [LARGE SCALE GENOMIC DNA]</scope>
    <source>
        <strain evidence="2">Marx 270</strain>
    </source>
</reference>
<evidence type="ECO:0000313" key="2">
    <source>
        <dbReference type="Proteomes" id="UP000054217"/>
    </source>
</evidence>
<evidence type="ECO:0000313" key="1">
    <source>
        <dbReference type="EMBL" id="KIO04722.1"/>
    </source>
</evidence>